<dbReference type="AlphaFoldDB" id="A0A495IV07"/>
<dbReference type="PANTHER" id="PTHR44591:SF3">
    <property type="entry name" value="RESPONSE REGULATORY DOMAIN-CONTAINING PROTEIN"/>
    <property type="match status" value="1"/>
</dbReference>
<feature type="domain" description="Response regulatory" evidence="3">
    <location>
        <begin position="4"/>
        <end position="121"/>
    </location>
</feature>
<accession>A0A495IV07</accession>
<evidence type="ECO:0000313" key="5">
    <source>
        <dbReference type="Proteomes" id="UP000268007"/>
    </source>
</evidence>
<keyword evidence="1 2" id="KW-0597">Phosphoprotein</keyword>
<dbReference type="SMART" id="SM00448">
    <property type="entry name" value="REC"/>
    <property type="match status" value="1"/>
</dbReference>
<evidence type="ECO:0000256" key="1">
    <source>
        <dbReference type="ARBA" id="ARBA00022553"/>
    </source>
</evidence>
<dbReference type="PANTHER" id="PTHR44591">
    <property type="entry name" value="STRESS RESPONSE REGULATOR PROTEIN 1"/>
    <property type="match status" value="1"/>
</dbReference>
<evidence type="ECO:0000256" key="2">
    <source>
        <dbReference type="PROSITE-ProRule" id="PRU00169"/>
    </source>
</evidence>
<dbReference type="SUPFAM" id="SSF52172">
    <property type="entry name" value="CheY-like"/>
    <property type="match status" value="1"/>
</dbReference>
<evidence type="ECO:0000313" key="4">
    <source>
        <dbReference type="EMBL" id="RKR80303.1"/>
    </source>
</evidence>
<name>A0A495IV07_9SPHI</name>
<dbReference type="InterPro" id="IPR001789">
    <property type="entry name" value="Sig_transdc_resp-reg_receiver"/>
</dbReference>
<evidence type="ECO:0000259" key="3">
    <source>
        <dbReference type="PROSITE" id="PS50110"/>
    </source>
</evidence>
<keyword evidence="5" id="KW-1185">Reference proteome</keyword>
<reference evidence="4 5" key="1">
    <citation type="submission" date="2018-10" db="EMBL/GenBank/DDBJ databases">
        <title>Genomic Encyclopedia of Archaeal and Bacterial Type Strains, Phase II (KMG-II): from individual species to whole genera.</title>
        <authorList>
            <person name="Goeker M."/>
        </authorList>
    </citation>
    <scope>NUCLEOTIDE SEQUENCE [LARGE SCALE GENOMIC DNA]</scope>
    <source>
        <strain evidence="4 5">DSM 18602</strain>
    </source>
</reference>
<feature type="modified residue" description="4-aspartylphosphate" evidence="2">
    <location>
        <position position="53"/>
    </location>
</feature>
<dbReference type="Proteomes" id="UP000268007">
    <property type="component" value="Unassembled WGS sequence"/>
</dbReference>
<sequence>MCKRILVIDDDLAILGALRDVLEYNGYEVNTTPRGDKIFEYIDNYRPDLILLDVMLADMDGREICHAIKQREETYICNIPVILISATHNLVDCMSQKNGPDDFLAKPFDVTSLLNKIEHQFAA</sequence>
<proteinExistence type="predicted"/>
<dbReference type="Gene3D" id="3.40.50.2300">
    <property type="match status" value="1"/>
</dbReference>
<comment type="caution">
    <text evidence="4">The sequence shown here is derived from an EMBL/GenBank/DDBJ whole genome shotgun (WGS) entry which is preliminary data.</text>
</comment>
<dbReference type="RefSeq" id="WP_121196044.1">
    <property type="nucleotide sequence ID" value="NZ_RBKU01000001.1"/>
</dbReference>
<dbReference type="EMBL" id="RBKU01000001">
    <property type="protein sequence ID" value="RKR80303.1"/>
    <property type="molecule type" value="Genomic_DNA"/>
</dbReference>
<dbReference type="InterPro" id="IPR050595">
    <property type="entry name" value="Bact_response_regulator"/>
</dbReference>
<dbReference type="InterPro" id="IPR011006">
    <property type="entry name" value="CheY-like_superfamily"/>
</dbReference>
<dbReference type="GO" id="GO:0000160">
    <property type="term" value="P:phosphorelay signal transduction system"/>
    <property type="evidence" value="ECO:0007669"/>
    <property type="project" value="InterPro"/>
</dbReference>
<dbReference type="Pfam" id="PF00072">
    <property type="entry name" value="Response_reg"/>
    <property type="match status" value="1"/>
</dbReference>
<dbReference type="PROSITE" id="PS50110">
    <property type="entry name" value="RESPONSE_REGULATORY"/>
    <property type="match status" value="1"/>
</dbReference>
<organism evidence="4 5">
    <name type="scientific">Mucilaginibacter gracilis</name>
    <dbReference type="NCBI Taxonomy" id="423350"/>
    <lineage>
        <taxon>Bacteria</taxon>
        <taxon>Pseudomonadati</taxon>
        <taxon>Bacteroidota</taxon>
        <taxon>Sphingobacteriia</taxon>
        <taxon>Sphingobacteriales</taxon>
        <taxon>Sphingobacteriaceae</taxon>
        <taxon>Mucilaginibacter</taxon>
    </lineage>
</organism>
<dbReference type="OrthoDB" id="677887at2"/>
<gene>
    <name evidence="4" type="ORF">BDD43_0400</name>
</gene>
<protein>
    <submittedName>
        <fullName evidence="4">Response regulator receiver domain-containing protein</fullName>
    </submittedName>
</protein>